<dbReference type="InterPro" id="IPR020904">
    <property type="entry name" value="Sc_DH/Rdtase_CS"/>
</dbReference>
<evidence type="ECO:0000256" key="3">
    <source>
        <dbReference type="RuleBase" id="RU000363"/>
    </source>
</evidence>
<gene>
    <name evidence="4" type="ORF">H9630_07330</name>
</gene>
<dbReference type="InterPro" id="IPR036291">
    <property type="entry name" value="NAD(P)-bd_dom_sf"/>
</dbReference>
<protein>
    <submittedName>
        <fullName evidence="4">SDR family NAD(P)-dependent oxidoreductase</fullName>
    </submittedName>
</protein>
<dbReference type="RefSeq" id="WP_191714842.1">
    <property type="nucleotide sequence ID" value="NZ_JACSPU010000002.1"/>
</dbReference>
<dbReference type="EMBL" id="JACSPU010000002">
    <property type="protein sequence ID" value="MBD8014631.1"/>
    <property type="molecule type" value="Genomic_DNA"/>
</dbReference>
<dbReference type="SUPFAM" id="SSF51735">
    <property type="entry name" value="NAD(P)-binding Rossmann-fold domains"/>
    <property type="match status" value="1"/>
</dbReference>
<evidence type="ECO:0000313" key="5">
    <source>
        <dbReference type="Proteomes" id="UP000658980"/>
    </source>
</evidence>
<dbReference type="PROSITE" id="PS00061">
    <property type="entry name" value="ADH_SHORT"/>
    <property type="match status" value="1"/>
</dbReference>
<reference evidence="4 5" key="1">
    <citation type="submission" date="2020-08" db="EMBL/GenBank/DDBJ databases">
        <title>A Genomic Blueprint of the Chicken Gut Microbiome.</title>
        <authorList>
            <person name="Gilroy R."/>
            <person name="Ravi A."/>
            <person name="Getino M."/>
            <person name="Pursley I."/>
            <person name="Horton D.L."/>
            <person name="Alikhan N.-F."/>
            <person name="Baker D."/>
            <person name="Gharbi K."/>
            <person name="Hall N."/>
            <person name="Watson M."/>
            <person name="Adriaenssens E.M."/>
            <person name="Foster-Nyarko E."/>
            <person name="Jarju S."/>
            <person name="Secka A."/>
            <person name="Antonio M."/>
            <person name="Oren A."/>
            <person name="Chaudhuri R."/>
            <person name="La Ragione R.M."/>
            <person name="Hildebrand F."/>
            <person name="Pallen M.J."/>
        </authorList>
    </citation>
    <scope>NUCLEOTIDE SEQUENCE [LARGE SCALE GENOMIC DNA]</scope>
    <source>
        <strain evidence="4 5">Sa1BUA13</strain>
    </source>
</reference>
<keyword evidence="5" id="KW-1185">Reference proteome</keyword>
<dbReference type="PANTHER" id="PTHR44196:SF1">
    <property type="entry name" value="DEHYDROGENASE_REDUCTASE SDR FAMILY MEMBER 7B"/>
    <property type="match status" value="1"/>
</dbReference>
<keyword evidence="2" id="KW-0560">Oxidoreductase</keyword>
<comment type="similarity">
    <text evidence="1 3">Belongs to the short-chain dehydrogenases/reductases (SDR) family.</text>
</comment>
<dbReference type="InterPro" id="IPR002347">
    <property type="entry name" value="SDR_fam"/>
</dbReference>
<accession>A0ABR8WD45</accession>
<dbReference type="PANTHER" id="PTHR44196">
    <property type="entry name" value="DEHYDROGENASE/REDUCTASE SDR FAMILY MEMBER 7B"/>
    <property type="match status" value="1"/>
</dbReference>
<dbReference type="Proteomes" id="UP000658980">
    <property type="component" value="Unassembled WGS sequence"/>
</dbReference>
<sequence length="306" mass="33031">MGRKKDRHGLTVVVTGASSGFGRGIAQQLAADGANVVLAARRTGLIEELAAELGDRTLAVTTDVSEPEEMARLMAAAESRFGKVDVWINNAGLGIMGSFTDVPLDDMLRLVDINLKGMIYGSHCALHHFKENRAGTLINMSSFISSVPLPFGAVYCATKYGIAGLTAGLHLEMEMEGWKDIHVCMVHPWVTDTPWPEHSGNYSGHEITLGPVDDPETVIAAVIDLIERPQESVEIGIKSKAAIVSKQMMPHITEKLNGALLLEMLKAAPIAKNTSGSIHSPRPEGIAVSGNMRNRLKQQLRKGKQH</sequence>
<proteinExistence type="inferred from homology"/>
<evidence type="ECO:0000256" key="1">
    <source>
        <dbReference type="ARBA" id="ARBA00006484"/>
    </source>
</evidence>
<dbReference type="PRINTS" id="PR00080">
    <property type="entry name" value="SDRFAMILY"/>
</dbReference>
<dbReference type="PRINTS" id="PR00081">
    <property type="entry name" value="GDHRDH"/>
</dbReference>
<organism evidence="4 5">
    <name type="scientific">Planococcus wigleyi</name>
    <dbReference type="NCBI Taxonomy" id="2762216"/>
    <lineage>
        <taxon>Bacteria</taxon>
        <taxon>Bacillati</taxon>
        <taxon>Bacillota</taxon>
        <taxon>Bacilli</taxon>
        <taxon>Bacillales</taxon>
        <taxon>Caryophanaceae</taxon>
        <taxon>Planococcus</taxon>
    </lineage>
</organism>
<evidence type="ECO:0000256" key="2">
    <source>
        <dbReference type="ARBA" id="ARBA00023002"/>
    </source>
</evidence>
<dbReference type="Gene3D" id="3.40.50.720">
    <property type="entry name" value="NAD(P)-binding Rossmann-like Domain"/>
    <property type="match status" value="1"/>
</dbReference>
<comment type="caution">
    <text evidence="4">The sequence shown here is derived from an EMBL/GenBank/DDBJ whole genome shotgun (WGS) entry which is preliminary data.</text>
</comment>
<evidence type="ECO:0000313" key="4">
    <source>
        <dbReference type="EMBL" id="MBD8014631.1"/>
    </source>
</evidence>
<dbReference type="Pfam" id="PF00106">
    <property type="entry name" value="adh_short"/>
    <property type="match status" value="1"/>
</dbReference>
<name>A0ABR8WD45_9BACL</name>